<dbReference type="InterPro" id="IPR008271">
    <property type="entry name" value="Ser/Thr_kinase_AS"/>
</dbReference>
<dbReference type="PANTHER" id="PTHR45707:SF76">
    <property type="entry name" value="PROTEIN KINASE DOMAIN-CONTAINING PROTEIN"/>
    <property type="match status" value="1"/>
</dbReference>
<dbReference type="PROSITE" id="PS50011">
    <property type="entry name" value="PROTEIN_KINASE_DOM"/>
    <property type="match status" value="1"/>
</dbReference>
<name>A0AAQ3X387_PASNO</name>
<evidence type="ECO:0000256" key="3">
    <source>
        <dbReference type="ARBA" id="ARBA00022679"/>
    </source>
</evidence>
<gene>
    <name evidence="10" type="ORF">U9M48_031002</name>
</gene>
<keyword evidence="4" id="KW-0547">Nucleotide-binding</keyword>
<keyword evidence="5" id="KW-0418">Kinase</keyword>
<dbReference type="AlphaFoldDB" id="A0AAQ3X387"/>
<evidence type="ECO:0000313" key="11">
    <source>
        <dbReference type="Proteomes" id="UP001341281"/>
    </source>
</evidence>
<dbReference type="PIRSF" id="PIRSF000654">
    <property type="entry name" value="Integrin-linked_kinase"/>
    <property type="match status" value="1"/>
</dbReference>
<evidence type="ECO:0000259" key="9">
    <source>
        <dbReference type="PROSITE" id="PS50011"/>
    </source>
</evidence>
<keyword evidence="2" id="KW-0723">Serine/threonine-protein kinase</keyword>
<dbReference type="GO" id="GO:0004674">
    <property type="term" value="F:protein serine/threonine kinase activity"/>
    <property type="evidence" value="ECO:0007669"/>
    <property type="project" value="UniProtKB-KW"/>
</dbReference>
<evidence type="ECO:0000256" key="7">
    <source>
        <dbReference type="ARBA" id="ARBA00047899"/>
    </source>
</evidence>
<evidence type="ECO:0000256" key="2">
    <source>
        <dbReference type="ARBA" id="ARBA00022527"/>
    </source>
</evidence>
<dbReference type="SUPFAM" id="SSF56112">
    <property type="entry name" value="Protein kinase-like (PK-like)"/>
    <property type="match status" value="1"/>
</dbReference>
<keyword evidence="6" id="KW-0067">ATP-binding</keyword>
<feature type="domain" description="Protein kinase" evidence="9">
    <location>
        <begin position="1"/>
        <end position="281"/>
    </location>
</feature>
<evidence type="ECO:0000256" key="8">
    <source>
        <dbReference type="ARBA" id="ARBA00048679"/>
    </source>
</evidence>
<dbReference type="GO" id="GO:0005524">
    <property type="term" value="F:ATP binding"/>
    <property type="evidence" value="ECO:0007669"/>
    <property type="project" value="UniProtKB-KW"/>
</dbReference>
<dbReference type="Pfam" id="PF00069">
    <property type="entry name" value="Pkinase"/>
    <property type="match status" value="1"/>
</dbReference>
<dbReference type="EMBL" id="CP144751">
    <property type="protein sequence ID" value="WVZ83907.1"/>
    <property type="molecule type" value="Genomic_DNA"/>
</dbReference>
<reference evidence="10 11" key="1">
    <citation type="submission" date="2024-02" db="EMBL/GenBank/DDBJ databases">
        <title>High-quality chromosome-scale genome assembly of Pensacola bahiagrass (Paspalum notatum Flugge var. saurae).</title>
        <authorList>
            <person name="Vega J.M."/>
            <person name="Podio M."/>
            <person name="Orjuela J."/>
            <person name="Siena L.A."/>
            <person name="Pessino S.C."/>
            <person name="Combes M.C."/>
            <person name="Mariac C."/>
            <person name="Albertini E."/>
            <person name="Pupilli F."/>
            <person name="Ortiz J.P.A."/>
            <person name="Leblanc O."/>
        </authorList>
    </citation>
    <scope>NUCLEOTIDE SEQUENCE [LARGE SCALE GENOMIC DNA]</scope>
    <source>
        <strain evidence="10">R1</strain>
        <tissue evidence="10">Leaf</tissue>
    </source>
</reference>
<dbReference type="Gene3D" id="1.10.510.10">
    <property type="entry name" value="Transferase(Phosphotransferase) domain 1"/>
    <property type="match status" value="1"/>
</dbReference>
<dbReference type="InterPro" id="IPR000719">
    <property type="entry name" value="Prot_kinase_dom"/>
</dbReference>
<evidence type="ECO:0000256" key="4">
    <source>
        <dbReference type="ARBA" id="ARBA00022741"/>
    </source>
</evidence>
<dbReference type="EC" id="2.7.11.1" evidence="1"/>
<dbReference type="Gene3D" id="3.30.200.20">
    <property type="entry name" value="Phosphorylase Kinase, domain 1"/>
    <property type="match status" value="1"/>
</dbReference>
<dbReference type="Proteomes" id="UP001341281">
    <property type="component" value="Chromosome 07"/>
</dbReference>
<sequence length="287" mass="33258">MRTYIWQGVTKSGHVVAVKKLKFSHADLDYKQFRNEFYNLCKLKHENIVQILGYCYEIDKIEFIMDDGNKEIVDEIHAALCFEYLCNGSLQKHLSEELSECKLDWHKRFKIIKGTCEGLKYMHKDQKTQIYHLDLKPDNILLDKDMVPKIADFGLSMIFDKELPQNTQSRYGTLGYQPPEHIDSGKITDKFDIYSLGVVIIRIVSGPEGYSKYQNMSSDEFVDQVSKSWRNRLQASCSSNSSLEAYCHQVDRCTHIALDCVKSDSKERPCILKIVEELNKIETDICT</sequence>
<dbReference type="InterPro" id="IPR011009">
    <property type="entry name" value="Kinase-like_dom_sf"/>
</dbReference>
<dbReference type="PROSITE" id="PS00108">
    <property type="entry name" value="PROTEIN_KINASE_ST"/>
    <property type="match status" value="1"/>
</dbReference>
<dbReference type="SMART" id="SM00220">
    <property type="entry name" value="S_TKc"/>
    <property type="match status" value="1"/>
</dbReference>
<evidence type="ECO:0000256" key="5">
    <source>
        <dbReference type="ARBA" id="ARBA00022777"/>
    </source>
</evidence>
<proteinExistence type="predicted"/>
<dbReference type="PANTHER" id="PTHR45707">
    <property type="entry name" value="C2 CALCIUM/LIPID-BINDING PLANT PHOSPHORIBOSYLTRANSFERASE FAMILY PROTEIN"/>
    <property type="match status" value="1"/>
</dbReference>
<comment type="catalytic activity">
    <reaction evidence="8">
        <text>L-seryl-[protein] + ATP = O-phospho-L-seryl-[protein] + ADP + H(+)</text>
        <dbReference type="Rhea" id="RHEA:17989"/>
        <dbReference type="Rhea" id="RHEA-COMP:9863"/>
        <dbReference type="Rhea" id="RHEA-COMP:11604"/>
        <dbReference type="ChEBI" id="CHEBI:15378"/>
        <dbReference type="ChEBI" id="CHEBI:29999"/>
        <dbReference type="ChEBI" id="CHEBI:30616"/>
        <dbReference type="ChEBI" id="CHEBI:83421"/>
        <dbReference type="ChEBI" id="CHEBI:456216"/>
        <dbReference type="EC" id="2.7.11.1"/>
    </reaction>
</comment>
<feature type="non-terminal residue" evidence="10">
    <location>
        <position position="287"/>
    </location>
</feature>
<dbReference type="FunFam" id="1.10.510.10:FF:001023">
    <property type="entry name" value="Os07g0541700 protein"/>
    <property type="match status" value="1"/>
</dbReference>
<keyword evidence="11" id="KW-1185">Reference proteome</keyword>
<evidence type="ECO:0000256" key="1">
    <source>
        <dbReference type="ARBA" id="ARBA00012513"/>
    </source>
</evidence>
<evidence type="ECO:0000256" key="6">
    <source>
        <dbReference type="ARBA" id="ARBA00022840"/>
    </source>
</evidence>
<keyword evidence="3" id="KW-0808">Transferase</keyword>
<protein>
    <recommendedName>
        <fullName evidence="1">non-specific serine/threonine protein kinase</fullName>
        <ecNumber evidence="1">2.7.11.1</ecNumber>
    </recommendedName>
</protein>
<comment type="catalytic activity">
    <reaction evidence="7">
        <text>L-threonyl-[protein] + ATP = O-phospho-L-threonyl-[protein] + ADP + H(+)</text>
        <dbReference type="Rhea" id="RHEA:46608"/>
        <dbReference type="Rhea" id="RHEA-COMP:11060"/>
        <dbReference type="Rhea" id="RHEA-COMP:11605"/>
        <dbReference type="ChEBI" id="CHEBI:15378"/>
        <dbReference type="ChEBI" id="CHEBI:30013"/>
        <dbReference type="ChEBI" id="CHEBI:30616"/>
        <dbReference type="ChEBI" id="CHEBI:61977"/>
        <dbReference type="ChEBI" id="CHEBI:456216"/>
        <dbReference type="EC" id="2.7.11.1"/>
    </reaction>
</comment>
<organism evidence="10 11">
    <name type="scientific">Paspalum notatum var. saurae</name>
    <dbReference type="NCBI Taxonomy" id="547442"/>
    <lineage>
        <taxon>Eukaryota</taxon>
        <taxon>Viridiplantae</taxon>
        <taxon>Streptophyta</taxon>
        <taxon>Embryophyta</taxon>
        <taxon>Tracheophyta</taxon>
        <taxon>Spermatophyta</taxon>
        <taxon>Magnoliopsida</taxon>
        <taxon>Liliopsida</taxon>
        <taxon>Poales</taxon>
        <taxon>Poaceae</taxon>
        <taxon>PACMAD clade</taxon>
        <taxon>Panicoideae</taxon>
        <taxon>Andropogonodae</taxon>
        <taxon>Paspaleae</taxon>
        <taxon>Paspalinae</taxon>
        <taxon>Paspalum</taxon>
    </lineage>
</organism>
<evidence type="ECO:0000313" key="10">
    <source>
        <dbReference type="EMBL" id="WVZ83907.1"/>
    </source>
</evidence>
<accession>A0AAQ3X387</accession>